<feature type="domain" description="Gamma-glutamylcyclotransferase AIG2-like" evidence="5">
    <location>
        <begin position="9"/>
        <end position="91"/>
    </location>
</feature>
<dbReference type="CDD" id="cd06661">
    <property type="entry name" value="GGCT_like"/>
    <property type="match status" value="1"/>
</dbReference>
<dbReference type="EMBL" id="BPPX01000001">
    <property type="protein sequence ID" value="GJC77468.1"/>
    <property type="molecule type" value="Genomic_DNA"/>
</dbReference>
<protein>
    <recommendedName>
        <fullName evidence="1">gamma-glutamylcyclotransferase</fullName>
        <ecNumber evidence="1">4.3.2.9</ecNumber>
    </recommendedName>
</protein>
<dbReference type="AlphaFoldDB" id="A0AA37GBQ5"/>
<evidence type="ECO:0000256" key="1">
    <source>
        <dbReference type="ARBA" id="ARBA00012346"/>
    </source>
</evidence>
<dbReference type="InterPro" id="IPR017939">
    <property type="entry name" value="G-Glutamylcylcotransferase"/>
</dbReference>
<evidence type="ECO:0000259" key="5">
    <source>
        <dbReference type="Pfam" id="PF06094"/>
    </source>
</evidence>
<name>A0AA37GBQ5_9PEZI</name>
<dbReference type="GO" id="GO:0003839">
    <property type="term" value="F:gamma-glutamylcyclotransferase activity"/>
    <property type="evidence" value="ECO:0007669"/>
    <property type="project" value="UniProtKB-EC"/>
</dbReference>
<evidence type="ECO:0000256" key="4">
    <source>
        <dbReference type="PIRSR" id="PIRSR617939-2"/>
    </source>
</evidence>
<comment type="caution">
    <text evidence="6">The sequence shown here is derived from an EMBL/GenBank/DDBJ whole genome shotgun (WGS) entry which is preliminary data.</text>
</comment>
<keyword evidence="2" id="KW-0456">Lyase</keyword>
<sequence>MSRTPARLYFAYGSNLWLQQMANRCPSSFYVGRAVLSDHYWQINERGFANVIPRSGSNVHGLVYRVNADDEASLDRCEGTRSGAYSKTYKSVILHLALEGSRLPTLKIVEGGVDQTLREAERWLGPNDPHEHQAYIQHNVLVYLSETYTRWGDPKQEYVDRMNHGIQDAIALRVPPTFTSTR</sequence>
<dbReference type="SUPFAM" id="SSF110857">
    <property type="entry name" value="Gamma-glutamyl cyclotransferase-like"/>
    <property type="match status" value="1"/>
</dbReference>
<dbReference type="InterPro" id="IPR009288">
    <property type="entry name" value="AIG2-like_dom"/>
</dbReference>
<feature type="active site" description="Proton acceptor" evidence="3">
    <location>
        <position position="78"/>
    </location>
</feature>
<dbReference type="Proteomes" id="UP001055172">
    <property type="component" value="Unassembled WGS sequence"/>
</dbReference>
<accession>A0AA37GBQ5</accession>
<proteinExistence type="predicted"/>
<dbReference type="Gene3D" id="3.10.490.10">
    <property type="entry name" value="Gamma-glutamyl cyclotransferase-like"/>
    <property type="match status" value="1"/>
</dbReference>
<keyword evidence="7" id="KW-1185">Reference proteome</keyword>
<dbReference type="PANTHER" id="PTHR12935:SF0">
    <property type="entry name" value="GAMMA-GLUTAMYLCYCLOTRANSFERASE"/>
    <property type="match status" value="1"/>
</dbReference>
<gene>
    <name evidence="6" type="ORF">ColLi_00306</name>
</gene>
<organism evidence="6 7">
    <name type="scientific">Colletotrichum liriopes</name>
    <dbReference type="NCBI Taxonomy" id="708192"/>
    <lineage>
        <taxon>Eukaryota</taxon>
        <taxon>Fungi</taxon>
        <taxon>Dikarya</taxon>
        <taxon>Ascomycota</taxon>
        <taxon>Pezizomycotina</taxon>
        <taxon>Sordariomycetes</taxon>
        <taxon>Hypocreomycetidae</taxon>
        <taxon>Glomerellales</taxon>
        <taxon>Glomerellaceae</taxon>
        <taxon>Colletotrichum</taxon>
        <taxon>Colletotrichum spaethianum species complex</taxon>
    </lineage>
</organism>
<evidence type="ECO:0000313" key="7">
    <source>
        <dbReference type="Proteomes" id="UP001055172"/>
    </source>
</evidence>
<evidence type="ECO:0000256" key="3">
    <source>
        <dbReference type="PIRSR" id="PIRSR617939-1"/>
    </source>
</evidence>
<dbReference type="EC" id="4.3.2.9" evidence="1"/>
<reference evidence="6 7" key="1">
    <citation type="submission" date="2021-07" db="EMBL/GenBank/DDBJ databases">
        <title>Genome data of Colletotrichum spaethianum.</title>
        <authorList>
            <person name="Utami Y.D."/>
            <person name="Hiruma K."/>
        </authorList>
    </citation>
    <scope>NUCLEOTIDE SEQUENCE [LARGE SCALE GENOMIC DNA]</scope>
    <source>
        <strain evidence="6 7">MAFF 242679</strain>
    </source>
</reference>
<dbReference type="InterPro" id="IPR036568">
    <property type="entry name" value="GGCT-like_sf"/>
</dbReference>
<dbReference type="Pfam" id="PF06094">
    <property type="entry name" value="GGACT"/>
    <property type="match status" value="1"/>
</dbReference>
<evidence type="ECO:0000313" key="6">
    <source>
        <dbReference type="EMBL" id="GJC77468.1"/>
    </source>
</evidence>
<evidence type="ECO:0000256" key="2">
    <source>
        <dbReference type="ARBA" id="ARBA00023239"/>
    </source>
</evidence>
<dbReference type="InterPro" id="IPR013024">
    <property type="entry name" value="GGCT-like"/>
</dbReference>
<feature type="binding site" evidence="4">
    <location>
        <begin position="9"/>
        <end position="14"/>
    </location>
    <ligand>
        <name>substrate</name>
    </ligand>
</feature>
<dbReference type="PANTHER" id="PTHR12935">
    <property type="entry name" value="GAMMA-GLUTAMYLCYCLOTRANSFERASE"/>
    <property type="match status" value="1"/>
</dbReference>